<evidence type="ECO:0000313" key="4">
    <source>
        <dbReference type="EMBL" id="KKF27073.1"/>
    </source>
</evidence>
<dbReference type="PANTHER" id="PTHR46459:SF1">
    <property type="entry name" value="E1A-BINDING PROTEIN P400"/>
    <property type="match status" value="1"/>
</dbReference>
<dbReference type="GO" id="GO:0000812">
    <property type="term" value="C:Swr1 complex"/>
    <property type="evidence" value="ECO:0007669"/>
    <property type="project" value="TreeGrafter"/>
</dbReference>
<evidence type="ECO:0000256" key="1">
    <source>
        <dbReference type="ARBA" id="ARBA00004123"/>
    </source>
</evidence>
<dbReference type="SMART" id="SM00573">
    <property type="entry name" value="HSA"/>
    <property type="match status" value="1"/>
</dbReference>
<dbReference type="PROSITE" id="PS51204">
    <property type="entry name" value="HSA"/>
    <property type="match status" value="1"/>
</dbReference>
<dbReference type="InterPro" id="IPR014012">
    <property type="entry name" value="HSA_dom"/>
</dbReference>
<accession>A0A0F8AQI5</accession>
<dbReference type="PANTHER" id="PTHR46459">
    <property type="entry name" value="E1A-BINDING PROTEIN P400-RELATED"/>
    <property type="match status" value="1"/>
</dbReference>
<evidence type="ECO:0000256" key="2">
    <source>
        <dbReference type="ARBA" id="ARBA00023242"/>
    </source>
</evidence>
<keyword evidence="2" id="KW-0539">Nucleus</keyword>
<proteinExistence type="predicted"/>
<comment type="subcellular location">
    <subcellularLocation>
        <location evidence="1">Nucleus</location>
    </subcellularLocation>
</comment>
<name>A0A0F8AQI5_LARCR</name>
<organism evidence="4">
    <name type="scientific">Larimichthys crocea</name>
    <name type="common">Large yellow croaker</name>
    <name type="synonym">Pseudosciaena crocea</name>
    <dbReference type="NCBI Taxonomy" id="215358"/>
    <lineage>
        <taxon>Eukaryota</taxon>
        <taxon>Metazoa</taxon>
        <taxon>Chordata</taxon>
        <taxon>Craniata</taxon>
        <taxon>Vertebrata</taxon>
        <taxon>Euteleostomi</taxon>
        <taxon>Actinopterygii</taxon>
        <taxon>Neopterygii</taxon>
        <taxon>Teleostei</taxon>
        <taxon>Neoteleostei</taxon>
        <taxon>Acanthomorphata</taxon>
        <taxon>Eupercaria</taxon>
        <taxon>Sciaenidae</taxon>
        <taxon>Larimichthys</taxon>
    </lineage>
</organism>
<sequence>MAGLPMTLSQQTQLVENTAQPGGQLQAQVKVQAGGSVLATVNPHTQLQAQLQQQMQPGLHLQLQPQQQQQSQVMLQPGQAVSPPETIKTDFLFVCEQILRIESQVHQRISELRKEGQWSASRLPKLVEASRPKSHWDYLLEEMQWMAADFAQERRWKEAAAKKLVRTCARYHQEKKKSEERSKKEREIHLRHIASTIAREVEFFWSNIEQVCPFIPVFICLN</sequence>
<dbReference type="Pfam" id="PF07529">
    <property type="entry name" value="HSA"/>
    <property type="match status" value="1"/>
</dbReference>
<dbReference type="EMBL" id="KQ041424">
    <property type="protein sequence ID" value="KKF27073.1"/>
    <property type="molecule type" value="Genomic_DNA"/>
</dbReference>
<dbReference type="GO" id="GO:0003682">
    <property type="term" value="F:chromatin binding"/>
    <property type="evidence" value="ECO:0007669"/>
    <property type="project" value="TreeGrafter"/>
</dbReference>
<protein>
    <submittedName>
        <fullName evidence="4">E1A-binding protein p400</fullName>
    </submittedName>
</protein>
<reference evidence="4" key="1">
    <citation type="journal article" date="2015" name="PLoS Genet.">
        <title>Genome Sequencing of the Perciform Fish Larimichthys crocea Provides Insights into Molecular and Genetic Mechanisms of Stress Adaptation.</title>
        <authorList>
            <person name="Ao J."/>
            <person name="Mu Y."/>
            <person name="Xiang L.X."/>
            <person name="Fan D."/>
            <person name="Feng M."/>
            <person name="Zhang S."/>
            <person name="Shi Q."/>
            <person name="Zhu L.Y."/>
            <person name="Li T."/>
            <person name="Ding Y."/>
            <person name="Nie L."/>
            <person name="Li Q."/>
            <person name="Dong W.R."/>
            <person name="Jiang L."/>
            <person name="Sun B."/>
            <person name="Zhang X."/>
            <person name="Li M."/>
            <person name="Zhang H.Q."/>
            <person name="Xie S."/>
            <person name="Zhu Y."/>
            <person name="Jiang X."/>
            <person name="Wang X."/>
            <person name="Mu P."/>
            <person name="Chen W."/>
            <person name="Yue Z."/>
            <person name="Wang Z."/>
            <person name="Wang J."/>
            <person name="Shao J.Z."/>
            <person name="Chen X."/>
        </authorList>
    </citation>
    <scope>NUCLEOTIDE SEQUENCE [LARGE SCALE GENOMIC DNA]</scope>
    <source>
        <strain evidence="4">SSNF</strain>
        <tissue evidence="4">Blood</tissue>
    </source>
</reference>
<evidence type="ECO:0000259" key="3">
    <source>
        <dbReference type="PROSITE" id="PS51204"/>
    </source>
</evidence>
<dbReference type="AlphaFoldDB" id="A0A0F8AQI5"/>
<dbReference type="GO" id="GO:0006281">
    <property type="term" value="P:DNA repair"/>
    <property type="evidence" value="ECO:0007669"/>
    <property type="project" value="TreeGrafter"/>
</dbReference>
<feature type="domain" description="HSA" evidence="3">
    <location>
        <begin position="123"/>
        <end position="195"/>
    </location>
</feature>
<gene>
    <name evidence="4" type="ORF">EH28_00283</name>
</gene>
<dbReference type="GO" id="GO:0035267">
    <property type="term" value="C:NuA4 histone acetyltransferase complex"/>
    <property type="evidence" value="ECO:0007669"/>
    <property type="project" value="TreeGrafter"/>
</dbReference>